<name>A0A182XSA6_ANOQN</name>
<dbReference type="Proteomes" id="UP000076407">
    <property type="component" value="Unassembled WGS sequence"/>
</dbReference>
<dbReference type="EnsemblMetazoa" id="AQUA014719-RA">
    <property type="protein sequence ID" value="AQUA014719-PA"/>
    <property type="gene ID" value="AQUA014719"/>
</dbReference>
<keyword evidence="2" id="KW-1185">Reference proteome</keyword>
<evidence type="ECO:0000313" key="1">
    <source>
        <dbReference type="EnsemblMetazoa" id="AQUA014719-PA"/>
    </source>
</evidence>
<protein>
    <submittedName>
        <fullName evidence="1">Uncharacterized protein</fullName>
    </submittedName>
</protein>
<evidence type="ECO:0000313" key="2">
    <source>
        <dbReference type="Proteomes" id="UP000076407"/>
    </source>
</evidence>
<organism evidence="1 2">
    <name type="scientific">Anopheles quadriannulatus</name>
    <name type="common">Mosquito</name>
    <dbReference type="NCBI Taxonomy" id="34691"/>
    <lineage>
        <taxon>Eukaryota</taxon>
        <taxon>Metazoa</taxon>
        <taxon>Ecdysozoa</taxon>
        <taxon>Arthropoda</taxon>
        <taxon>Hexapoda</taxon>
        <taxon>Insecta</taxon>
        <taxon>Pterygota</taxon>
        <taxon>Neoptera</taxon>
        <taxon>Endopterygota</taxon>
        <taxon>Diptera</taxon>
        <taxon>Nematocera</taxon>
        <taxon>Culicoidea</taxon>
        <taxon>Culicidae</taxon>
        <taxon>Anophelinae</taxon>
        <taxon>Anopheles</taxon>
    </lineage>
</organism>
<accession>A0A182XSA6</accession>
<sequence length="136" mass="15847">GQSLDFSLGSYGQSWDVLFFRSRNIRLPVFKFYHVLVRDPFTVGLSIILFIARWRRISQQILQFSCGRKHTSVTSVEGKECERGVHTQHTRATGFLLDVFNNKTKHKYLRDDLVRYDLQLNLPESRNGNQTEPCVV</sequence>
<reference evidence="1" key="1">
    <citation type="submission" date="2020-05" db="UniProtKB">
        <authorList>
            <consortium name="EnsemblMetazoa"/>
        </authorList>
    </citation>
    <scope>IDENTIFICATION</scope>
    <source>
        <strain evidence="1">SANGQUA</strain>
    </source>
</reference>
<dbReference type="AlphaFoldDB" id="A0A182XSA6"/>
<dbReference type="VEuPathDB" id="VectorBase:AQUA014719"/>
<proteinExistence type="predicted"/>